<evidence type="ECO:0000256" key="7">
    <source>
        <dbReference type="ARBA" id="ARBA00023136"/>
    </source>
</evidence>
<gene>
    <name evidence="15" type="ORF">D4764_04G0005980</name>
</gene>
<dbReference type="PANTHER" id="PTHR24061:SF435">
    <property type="entry name" value="TASTE RECEPTOR TYPE 1 MEMBER 3"/>
    <property type="match status" value="1"/>
</dbReference>
<feature type="transmembrane region" description="Helical" evidence="13">
    <location>
        <begin position="1337"/>
        <end position="1356"/>
    </location>
</feature>
<feature type="transmembrane region" description="Helical" evidence="13">
    <location>
        <begin position="1422"/>
        <end position="1443"/>
    </location>
</feature>
<feature type="transmembrane region" description="Helical" evidence="13">
    <location>
        <begin position="457"/>
        <end position="480"/>
    </location>
</feature>
<keyword evidence="9" id="KW-0325">Glycoprotein</keyword>
<feature type="transmembrane region" description="Helical" evidence="13">
    <location>
        <begin position="1294"/>
        <end position="1317"/>
    </location>
</feature>
<dbReference type="InterPro" id="IPR001828">
    <property type="entry name" value="ANF_lig-bd_rcpt"/>
</dbReference>
<feature type="transmembrane region" description="Helical" evidence="13">
    <location>
        <begin position="585"/>
        <end position="606"/>
    </location>
</feature>
<evidence type="ECO:0000256" key="11">
    <source>
        <dbReference type="ARBA" id="ARBA00038492"/>
    </source>
</evidence>
<organism evidence="15 16">
    <name type="scientific">Takifugu flavidus</name>
    <name type="common">sansaifugu</name>
    <dbReference type="NCBI Taxonomy" id="433684"/>
    <lineage>
        <taxon>Eukaryota</taxon>
        <taxon>Metazoa</taxon>
        <taxon>Chordata</taxon>
        <taxon>Craniata</taxon>
        <taxon>Vertebrata</taxon>
        <taxon>Euteleostomi</taxon>
        <taxon>Actinopterygii</taxon>
        <taxon>Neopterygii</taxon>
        <taxon>Teleostei</taxon>
        <taxon>Neoteleostei</taxon>
        <taxon>Acanthomorphata</taxon>
        <taxon>Eupercaria</taxon>
        <taxon>Tetraodontiformes</taxon>
        <taxon>Tetradontoidea</taxon>
        <taxon>Tetraodontidae</taxon>
        <taxon>Takifugu</taxon>
    </lineage>
</organism>
<dbReference type="PROSITE" id="PS50259">
    <property type="entry name" value="G_PROTEIN_RECEP_F3_4"/>
    <property type="match status" value="2"/>
</dbReference>
<feature type="transmembrane region" description="Helical" evidence="13">
    <location>
        <begin position="1377"/>
        <end position="1410"/>
    </location>
</feature>
<keyword evidence="4" id="KW-0732">Signal</keyword>
<feature type="transmembrane region" description="Helical" evidence="13">
    <location>
        <begin position="500"/>
        <end position="519"/>
    </location>
</feature>
<dbReference type="GO" id="GO:0050916">
    <property type="term" value="P:sensory perception of sweet taste"/>
    <property type="evidence" value="ECO:0007669"/>
    <property type="project" value="TreeGrafter"/>
</dbReference>
<dbReference type="Pfam" id="PF07562">
    <property type="entry name" value="NCD3G"/>
    <property type="match status" value="1"/>
</dbReference>
<feature type="transmembrane region" description="Helical" evidence="13">
    <location>
        <begin position="540"/>
        <end position="573"/>
    </location>
</feature>
<evidence type="ECO:0000256" key="8">
    <source>
        <dbReference type="ARBA" id="ARBA00023170"/>
    </source>
</evidence>
<dbReference type="Gene3D" id="2.10.50.30">
    <property type="entry name" value="GPCR, family 3, nine cysteines domain"/>
    <property type="match status" value="1"/>
</dbReference>
<dbReference type="PANTHER" id="PTHR24061">
    <property type="entry name" value="CALCIUM-SENSING RECEPTOR-RELATED"/>
    <property type="match status" value="1"/>
</dbReference>
<keyword evidence="6" id="KW-0297">G-protein coupled receptor</keyword>
<evidence type="ECO:0000256" key="1">
    <source>
        <dbReference type="ARBA" id="ARBA00004651"/>
    </source>
</evidence>
<reference evidence="15 16" key="1">
    <citation type="submission" date="2019-04" db="EMBL/GenBank/DDBJ databases">
        <title>Chromosome genome assembly for Takifugu flavidus.</title>
        <authorList>
            <person name="Xiao S."/>
        </authorList>
    </citation>
    <scope>NUCLEOTIDE SEQUENCE [LARGE SCALE GENOMIC DNA]</scope>
    <source>
        <strain evidence="15">HTHZ2018</strain>
        <tissue evidence="15">Muscle</tissue>
    </source>
</reference>
<evidence type="ECO:0000256" key="3">
    <source>
        <dbReference type="ARBA" id="ARBA00022692"/>
    </source>
</evidence>
<evidence type="ECO:0000256" key="6">
    <source>
        <dbReference type="ARBA" id="ARBA00023040"/>
    </source>
</evidence>
<keyword evidence="8 15" id="KW-0675">Receptor</keyword>
<dbReference type="Gene3D" id="3.40.50.2300">
    <property type="match status" value="3"/>
</dbReference>
<evidence type="ECO:0000256" key="2">
    <source>
        <dbReference type="ARBA" id="ARBA00022475"/>
    </source>
</evidence>
<dbReference type="CDD" id="cd06363">
    <property type="entry name" value="PBP1_taste_receptor"/>
    <property type="match status" value="1"/>
</dbReference>
<comment type="subcellular location">
    <subcellularLocation>
        <location evidence="1">Cell membrane</location>
        <topology evidence="1">Multi-pass membrane protein</topology>
    </subcellularLocation>
</comment>
<dbReference type="InterPro" id="IPR038550">
    <property type="entry name" value="GPCR_3_9-Cys_sf"/>
</dbReference>
<evidence type="ECO:0000256" key="12">
    <source>
        <dbReference type="ARBA" id="ARBA00040705"/>
    </source>
</evidence>
<dbReference type="InterPro" id="IPR017978">
    <property type="entry name" value="GPCR_3_C"/>
</dbReference>
<evidence type="ECO:0000256" key="9">
    <source>
        <dbReference type="ARBA" id="ARBA00023180"/>
    </source>
</evidence>
<name>A0A5C6N6S3_9TELE</name>
<feature type="transmembrane region" description="Helical" evidence="13">
    <location>
        <begin position="1254"/>
        <end position="1282"/>
    </location>
</feature>
<feature type="transmembrane region" description="Helical" evidence="13">
    <location>
        <begin position="21"/>
        <end position="37"/>
    </location>
</feature>
<feature type="domain" description="G-protein coupled receptors family 3 profile" evidence="14">
    <location>
        <begin position="1225"/>
        <end position="1483"/>
    </location>
</feature>
<evidence type="ECO:0000256" key="13">
    <source>
        <dbReference type="SAM" id="Phobius"/>
    </source>
</evidence>
<dbReference type="InterPro" id="IPR000068">
    <property type="entry name" value="GPCR_3_Ca_sens_rcpt-rel"/>
</dbReference>
<comment type="similarity">
    <text evidence="11">Belongs to the G-protein coupled receptor 3 family. TAS1R subfamily.</text>
</comment>
<evidence type="ECO:0000259" key="14">
    <source>
        <dbReference type="PROSITE" id="PS50259"/>
    </source>
</evidence>
<dbReference type="InterPro" id="IPR000337">
    <property type="entry name" value="GPCR_3"/>
</dbReference>
<dbReference type="GO" id="GO:0005886">
    <property type="term" value="C:plasma membrane"/>
    <property type="evidence" value="ECO:0007669"/>
    <property type="project" value="UniProtKB-SubCell"/>
</dbReference>
<dbReference type="FunFam" id="2.10.50.30:FF:000004">
    <property type="entry name" value="Taste receptor type 1 member 3-like protein"/>
    <property type="match status" value="1"/>
</dbReference>
<dbReference type="InterPro" id="IPR028082">
    <property type="entry name" value="Peripla_BP_I"/>
</dbReference>
<dbReference type="CDD" id="cd15290">
    <property type="entry name" value="7tmC_TAS1R3"/>
    <property type="match status" value="2"/>
</dbReference>
<keyword evidence="10" id="KW-0807">Transducer</keyword>
<dbReference type="EMBL" id="RHFK02000017">
    <property type="protein sequence ID" value="TWW61951.1"/>
    <property type="molecule type" value="Genomic_DNA"/>
</dbReference>
<keyword evidence="3 13" id="KW-0812">Transmembrane</keyword>
<dbReference type="GO" id="GO:0004930">
    <property type="term" value="F:G protein-coupled receptor activity"/>
    <property type="evidence" value="ECO:0007669"/>
    <property type="project" value="UniProtKB-KW"/>
</dbReference>
<sequence>MIPPSESSTVITHKIDRKASTCIMAVSPTLLVLFWVFKMTSATPAWFQNISTSLFNLPGDIKLGGLFPLNRLTSNLSQRTEPDQISCDRIDTYGLGMAIAMKYTVDEINANQILLPGIQLGYEIYDTCLQSAIIVRPTLSLLSAKHDNTLSVQCNYTNYETSISAVIGPNNSEMVSVIGKLLGFFLMPQISYGATSEKFSDTALYPSFFRTVPSDKWQVEAMVLLLEEFNWNWVAVVGSDEEYGQRGVQDFSKLAANKSICVAYQGLIPVYTDPEPMVKTILSNINSTKARVVIVFSLSNQAEIFFKEVIRMKLKGVWIGSTSWTINDAVTSLPDIQTVGTILGFVEQTQSVDLLRAYTFLSPPVQQRVEKARSTESKDSIPAALIVLTVYQEPTRHKTWSLARSSRCTDPIYDYLSWDTPEALLLTLAIVLVVLFMGSVVVVFVNHRETVLVTASGGTLSIVVLLGLMGACLSLLLFLGQPGDTVCRLQLPLISAFQTVPLSIIMSISLQAGICGWFVQDGPSLSEYLADRRVDFVRSFLACPVSPLSGFALMQGFIAAMALMSFMCTFMATKPLHQYNLARDITFSSLIYCVIWVTFIPIYIGLEEKRRAIIHVSFILASDLGLVAVYYIPKCYFLLKTPELNTADHFCTFLEASTCIMAVSPTLLVLFWIFKLTSATPAWFQNISTSLFNLPGDIKLGGLFPLNRLTSNLSQRTEPDQIICDRIDTYGLGMAIAMKYTVDEINANQILLPGIQLGYEIYDTCRQSAVIVRPTISYLTAKSNNLLSVECNYTNYETSISAVIGPYGSEMVSVIAKLLGFFLMPQISYGATSEKFSDKVLYPSFFRTVPSDKWQVEAMVLLLEEFNWNWVAVVGSDEAYGQRGVQDFSKLAANKSICVAYQGLIPVYTDPEPMVKTILSNINSTKARVVIVFALSNQAEIFFKEVIRMKLKGVWISSTSWGIHNQVTSLPNIQSVGTILAFTDVTQNVDLLDAYTHALLTKLSEERAHTPPPAQISGNPSNPCPNCWNLSPANISLVTAPVVQRSAFSVYAAIYSVAQALHNLLQCNSTACKKPVKIYPWKLLEAFKNISVNLSGTQIEFDASGNPNVGYNLVEWVWTESGLDFKDIGSFNEKLEINKSLFTWHTENSEVPQSTCSAACGEGQVHRVKGFHSCCFDCIDCLPGTYQAQDGDIQCTPCPPRQWSLARSSRCTDPIYDYLSWDTPEALLLTLAIVLVVLFMGSVVVVFVNHRETVLVTASGGTLSIVVLLGLMGACLSLLLFLGQPGDTVCRLQLPLISAFQTVPLSIIMSISLQIFFVSEFPNLAASYLHVLRGPGTWLLLLICCAVQAGICGWFVQDGPSLSEYLADRRVDFVRSFLACPVLPFSGFALMQGFIAAMALMSFMCTFMATKPLHQYNLARDITFSSLIYCVIWVTFIPIYIGLGEKLRSIVYVSFILASDLGLVAVYYIPKCYFLLKTAELNTADHFCTFLEGLQPTPAQEEPQTQTESEQ</sequence>
<feature type="transmembrane region" description="Helical" evidence="13">
    <location>
        <begin position="1226"/>
        <end position="1248"/>
    </location>
</feature>
<evidence type="ECO:0000256" key="10">
    <source>
        <dbReference type="ARBA" id="ARBA00023224"/>
    </source>
</evidence>
<feature type="domain" description="G-protein coupled receptors family 3 profile" evidence="14">
    <location>
        <begin position="422"/>
        <end position="646"/>
    </location>
</feature>
<dbReference type="Pfam" id="PF01094">
    <property type="entry name" value="ANF_receptor"/>
    <property type="match status" value="2"/>
</dbReference>
<proteinExistence type="inferred from homology"/>
<dbReference type="GO" id="GO:0050917">
    <property type="term" value="P:sensory perception of umami taste"/>
    <property type="evidence" value="ECO:0007669"/>
    <property type="project" value="TreeGrafter"/>
</dbReference>
<protein>
    <recommendedName>
        <fullName evidence="12">Taste receptor type 1 member 3</fullName>
    </recommendedName>
</protein>
<dbReference type="InterPro" id="IPR011500">
    <property type="entry name" value="GPCR_3_9-Cys_dom"/>
</dbReference>
<dbReference type="PRINTS" id="PR00248">
    <property type="entry name" value="GPCRMGR"/>
</dbReference>
<feature type="transmembrane region" description="Helical" evidence="13">
    <location>
        <begin position="653"/>
        <end position="674"/>
    </location>
</feature>
<accession>A0A5C6N6S3</accession>
<evidence type="ECO:0000256" key="5">
    <source>
        <dbReference type="ARBA" id="ARBA00022989"/>
    </source>
</evidence>
<feature type="transmembrane region" description="Helical" evidence="13">
    <location>
        <begin position="423"/>
        <end position="445"/>
    </location>
</feature>
<keyword evidence="7 13" id="KW-0472">Membrane</keyword>
<dbReference type="FunFam" id="3.40.50.2300:FF:000016">
    <property type="entry name" value="Taste 1 receptor member 2"/>
    <property type="match status" value="2"/>
</dbReference>
<keyword evidence="5 13" id="KW-1133">Transmembrane helix</keyword>
<comment type="caution">
    <text evidence="15">The sequence shown here is derived from an EMBL/GenBank/DDBJ whole genome shotgun (WGS) entry which is preliminary data.</text>
</comment>
<feature type="transmembrane region" description="Helical" evidence="13">
    <location>
        <begin position="1450"/>
        <end position="1469"/>
    </location>
</feature>
<evidence type="ECO:0000313" key="16">
    <source>
        <dbReference type="Proteomes" id="UP000324091"/>
    </source>
</evidence>
<evidence type="ECO:0000313" key="15">
    <source>
        <dbReference type="EMBL" id="TWW61951.1"/>
    </source>
</evidence>
<dbReference type="SUPFAM" id="SSF53822">
    <property type="entry name" value="Periplasmic binding protein-like I"/>
    <property type="match status" value="2"/>
</dbReference>
<keyword evidence="16" id="KW-1185">Reference proteome</keyword>
<keyword evidence="2" id="KW-1003">Cell membrane</keyword>
<evidence type="ECO:0000256" key="4">
    <source>
        <dbReference type="ARBA" id="ARBA00022729"/>
    </source>
</evidence>
<dbReference type="Pfam" id="PF00003">
    <property type="entry name" value="7tm_3"/>
    <property type="match status" value="2"/>
</dbReference>
<dbReference type="Proteomes" id="UP000324091">
    <property type="component" value="Chromosome 4"/>
</dbReference>
<feature type="transmembrane region" description="Helical" evidence="13">
    <location>
        <begin position="613"/>
        <end position="633"/>
    </location>
</feature>